<dbReference type="EMBL" id="LRQB01000108">
    <property type="protein sequence ID" value="KXA17787.1"/>
    <property type="molecule type" value="Genomic_DNA"/>
</dbReference>
<comment type="caution">
    <text evidence="2">The sequence shown here is derived from an EMBL/GenBank/DDBJ whole genome shotgun (WGS) entry which is preliminary data.</text>
</comment>
<evidence type="ECO:0000313" key="3">
    <source>
        <dbReference type="Proteomes" id="UP000070687"/>
    </source>
</evidence>
<keyword evidence="1" id="KW-1133">Transmembrane helix</keyword>
<reference evidence="2 3" key="1">
    <citation type="submission" date="2016-01" db="EMBL/GenBank/DDBJ databases">
        <authorList>
            <person name="Oliw E.H."/>
        </authorList>
    </citation>
    <scope>NUCLEOTIDE SEQUENCE [LARGE SCALE GENOMIC DNA]</scope>
    <source>
        <strain evidence="2 3">PSS_7772B</strain>
    </source>
</reference>
<sequence length="52" mass="5897">MARVLGNFSPRKFPSFVALAVKGFTVCFVLKRMLLPQSSFIARREIPQTLRA</sequence>
<name>A0A133NNF2_GARVA</name>
<evidence type="ECO:0000313" key="2">
    <source>
        <dbReference type="EMBL" id="KXA17787.1"/>
    </source>
</evidence>
<proteinExistence type="predicted"/>
<dbReference type="Proteomes" id="UP000070687">
    <property type="component" value="Unassembled WGS sequence"/>
</dbReference>
<feature type="transmembrane region" description="Helical" evidence="1">
    <location>
        <begin position="13"/>
        <end position="34"/>
    </location>
</feature>
<keyword evidence="1" id="KW-0472">Membrane</keyword>
<accession>A0A133NNF2</accession>
<dbReference type="AlphaFoldDB" id="A0A133NNF2"/>
<gene>
    <name evidence="2" type="ORF">HMPREF3208_01446</name>
</gene>
<keyword evidence="1" id="KW-0812">Transmembrane</keyword>
<protein>
    <submittedName>
        <fullName evidence="2">Uncharacterized protein</fullName>
    </submittedName>
</protein>
<dbReference type="PATRIC" id="fig|2702.100.peg.1436"/>
<evidence type="ECO:0000256" key="1">
    <source>
        <dbReference type="SAM" id="Phobius"/>
    </source>
</evidence>
<organism evidence="2 3">
    <name type="scientific">Gardnerella vaginalis</name>
    <dbReference type="NCBI Taxonomy" id="2702"/>
    <lineage>
        <taxon>Bacteria</taxon>
        <taxon>Bacillati</taxon>
        <taxon>Actinomycetota</taxon>
        <taxon>Actinomycetes</taxon>
        <taxon>Bifidobacteriales</taxon>
        <taxon>Bifidobacteriaceae</taxon>
        <taxon>Gardnerella</taxon>
    </lineage>
</organism>